<sequence length="707" mass="80244">MAPYLYKPLDNSLHEIRLLHLSPGRCEDDIEFGIVHVPLPQPTASPYETKKLEIESLGSLVSWPWTVEEIEGGDVVVFNVVSGETRPFLTGTIPLEETSECQAHYEALSYTWGDDIITDVGHIRDREDSGKPCITLGLRPNLALALRNLRHPDRTRILWIDAICINQDDIQERNEQVKRMTNIYTLAERVVIWLGEESDNSKLALSTLEHIGRQLNVTKSGRIIAAYDATEPRWWRNDHNLPFDQSTWQALIKFVERAWFYRVWCWQEVKLGSSHAHLQCGSEGISWRRFWMAILCINNKDSLPSTQFRERCRHIVFLDYDSAGHSLSNILDISRSKGCADPKDKIYGLVGMTAKYFSSSIVVDYLQPLCNVYRDAFLAHLYHTKRLELLKHCDLENHNIGGPSWVPDWSMTEFAAPVLSEQLSSGISRAWFTYRETDVLDVIGKQYTTIKTISGVASKVEEKTLLAVGEWFQDLPNKRSYITGETMEAAFALTLCMDRTKERHPYSHFMSTFQWVGMLQRILCLSNASQDNTIYSERETANTIQKLRGRRFVTTESGHIGTAPAGARVGDSICLILGTYAPMVLRQTSSGQFHVVGECYLHGLSDTVGILGPLPDHCKAIIRGDALGRPTPRYISLDNQHETKDDPRLGPLPDDWERATSWRSAEDPSIFDRFRNLETGELVDSDPRLFPDALVARGVELQGFALI</sequence>
<gene>
    <name evidence="2" type="ORF">B5807_11866</name>
</gene>
<accession>A0A1Y2LI17</accession>
<organism evidence="2 3">
    <name type="scientific">Epicoccum nigrum</name>
    <name type="common">Soil fungus</name>
    <name type="synonym">Epicoccum purpurascens</name>
    <dbReference type="NCBI Taxonomy" id="105696"/>
    <lineage>
        <taxon>Eukaryota</taxon>
        <taxon>Fungi</taxon>
        <taxon>Dikarya</taxon>
        <taxon>Ascomycota</taxon>
        <taxon>Pezizomycotina</taxon>
        <taxon>Dothideomycetes</taxon>
        <taxon>Pleosporomycetidae</taxon>
        <taxon>Pleosporales</taxon>
        <taxon>Pleosporineae</taxon>
        <taxon>Didymellaceae</taxon>
        <taxon>Epicoccum</taxon>
    </lineage>
</organism>
<dbReference type="PANTHER" id="PTHR24148:SF82">
    <property type="entry name" value="HETEROKARYON INCOMPATIBILITY DOMAIN-CONTAINING PROTEIN"/>
    <property type="match status" value="1"/>
</dbReference>
<feature type="domain" description="Heterokaryon incompatibility" evidence="1">
    <location>
        <begin position="105"/>
        <end position="268"/>
    </location>
</feature>
<dbReference type="Proteomes" id="UP000193240">
    <property type="component" value="Unassembled WGS sequence"/>
</dbReference>
<evidence type="ECO:0000259" key="1">
    <source>
        <dbReference type="Pfam" id="PF06985"/>
    </source>
</evidence>
<dbReference type="PANTHER" id="PTHR24148">
    <property type="entry name" value="ANKYRIN REPEAT DOMAIN-CONTAINING PROTEIN 39 HOMOLOG-RELATED"/>
    <property type="match status" value="1"/>
</dbReference>
<protein>
    <recommendedName>
        <fullName evidence="1">Heterokaryon incompatibility domain-containing protein</fullName>
    </recommendedName>
</protein>
<keyword evidence="3" id="KW-1185">Reference proteome</keyword>
<dbReference type="OMA" id="RMATLTH"/>
<dbReference type="AlphaFoldDB" id="A0A1Y2LI17"/>
<dbReference type="Pfam" id="PF06985">
    <property type="entry name" value="HET"/>
    <property type="match status" value="1"/>
</dbReference>
<evidence type="ECO:0000313" key="2">
    <source>
        <dbReference type="EMBL" id="OSS43531.1"/>
    </source>
</evidence>
<evidence type="ECO:0000313" key="3">
    <source>
        <dbReference type="Proteomes" id="UP000193240"/>
    </source>
</evidence>
<reference evidence="2 3" key="1">
    <citation type="journal article" date="2017" name="Genome Announc.">
        <title>Genome sequence of the saprophytic ascomycete Epicoccum nigrum ICMP 19927 strain isolated from New Zealand.</title>
        <authorList>
            <person name="Fokin M."/>
            <person name="Fleetwood D."/>
            <person name="Weir B.S."/>
            <person name="Villas-Boas S.G."/>
        </authorList>
    </citation>
    <scope>NUCLEOTIDE SEQUENCE [LARGE SCALE GENOMIC DNA]</scope>
    <source>
        <strain evidence="2 3">ICMP 19927</strain>
    </source>
</reference>
<dbReference type="EMBL" id="KZ107864">
    <property type="protein sequence ID" value="OSS43531.1"/>
    <property type="molecule type" value="Genomic_DNA"/>
</dbReference>
<proteinExistence type="predicted"/>
<dbReference type="InterPro" id="IPR010730">
    <property type="entry name" value="HET"/>
</dbReference>
<dbReference type="InParanoid" id="A0A1Y2LI17"/>
<dbReference type="InterPro" id="IPR052895">
    <property type="entry name" value="HetReg/Transcr_Mod"/>
</dbReference>
<name>A0A1Y2LI17_EPING</name>
<dbReference type="STRING" id="105696.A0A1Y2LI17"/>
<dbReference type="Pfam" id="PF26639">
    <property type="entry name" value="Het-6_barrel"/>
    <property type="match status" value="1"/>
</dbReference>